<feature type="coiled-coil region" evidence="1">
    <location>
        <begin position="1146"/>
        <end position="1173"/>
    </location>
</feature>
<organism evidence="3 4">
    <name type="scientific">Pyxicephalus adspersus</name>
    <name type="common">African bullfrog</name>
    <dbReference type="NCBI Taxonomy" id="30357"/>
    <lineage>
        <taxon>Eukaryota</taxon>
        <taxon>Metazoa</taxon>
        <taxon>Chordata</taxon>
        <taxon>Craniata</taxon>
        <taxon>Vertebrata</taxon>
        <taxon>Euteleostomi</taxon>
        <taxon>Amphibia</taxon>
        <taxon>Batrachia</taxon>
        <taxon>Anura</taxon>
        <taxon>Neobatrachia</taxon>
        <taxon>Ranoidea</taxon>
        <taxon>Pyxicephalidae</taxon>
        <taxon>Pyxicephalinae</taxon>
        <taxon>Pyxicephalus</taxon>
    </lineage>
</organism>
<gene>
    <name evidence="3" type="ORF">GDO54_018358</name>
</gene>
<evidence type="ECO:0000313" key="4">
    <source>
        <dbReference type="Proteomes" id="UP001181693"/>
    </source>
</evidence>
<name>A0AAV3AFQ5_PYXAD</name>
<reference evidence="3" key="1">
    <citation type="thesis" date="2020" institute="ProQuest LLC" country="789 East Eisenhower Parkway, Ann Arbor, MI, USA">
        <title>Comparative Genomics and Chromosome Evolution.</title>
        <authorList>
            <person name="Mudd A.B."/>
        </authorList>
    </citation>
    <scope>NUCLEOTIDE SEQUENCE</scope>
    <source>
        <strain evidence="3">1538</strain>
        <tissue evidence="3">Blood</tissue>
    </source>
</reference>
<sequence>MEDTPTRTTQVPSGTKSPLQRTALKDIKNEPALPSGSHDPVCFRKGQAACDSEGKSLFPQQLTVGKNNMCYEDDLGPLKKNTDYLPRPACNSKSFLLSRGSFFSDPTSNIEKKVPDSGQVTLSCTNKYFRTPTTSKGKVKRKLSPVIEQDMNSNMVLGSEGHTMDVACGNLKDASCKKLLDILPYRSSFAMECQEIVKQIKENDNPLNPKDSEAMVWDISCIDSEPPPYDGTPMKSMISMLSSEVSNVSSLFEVSLLDLEKTNMQLPDINSLDCSNKKHIDSVTEGIFYTGDKKDEGCAIKRRKMEPSPIDKAVTFQCQSTNSSTGNLSTAAGFRQIPTSPCERIPLNASQIIEEDGVCNIPTYLKYEEADTLHANQVDQDIRCQWPAQARQEEGNKPCANTTQEIYQPANLTQDIEPAPQQLNTTELGDILQDIIQVTKEDCKANTTIEIKVVPQHTEINNAANSTWDVLPNSVKPLNPEKLLLDITQVIEPETVTNITHDIISIHDSIANTTKVIEPETVTNITHDIITIHDSIANTTQVIAQHSLNTTEEIVSVHHESNWSANTTQVILPVPEDAGNRMQDEGKTKTSVTTEIIAVADTEVTAKIKVCHSRTEEDSFVHDGDKPEIVAEVSFGPIHGDRTLDSNSISSMVKRVECLVLSPEEVKNCIVSPNVVQNSASTCDVLNENNKLSGSTKNSLNVSHLSLSPKKEKITPNKAEDICVTNGEEQAPASDTACTNGALVSTITQSKPASLENSRNTEENDIQGCGVICSSQNKGFPFKASEGHLLDSASCSMIEEENAIDVGVFSCDNLSFVTSTPVTRLNMFQKSCKVSEPQDPNVSLVCKMEPPQKDLSQDSMTTQPKLKAPTEKNKSCKLKSKMVLKLPTKVQKTVQSSQMSGLPSITCRSLDILQKPTEQNVAKETVQTKIPSKGIPVKGTLRPPLAQKTLPRASLGNAQQKIGGKVGNIPPSKIIRSSLSTSKVGSLKPKSAPVSHLPHESSSHKTRSQLCAPSSSGVSRTQNVSGLLVPAPGIHTSGIKSFLKPGHSALHPPLPVSTLHTFLKPKTKLPERTPQEIPWLMSQKKAFLTKEGLLVKQQKPQSLPTPKSDIPTMEPSKFPLTAEESLVLPHAMSEPESVKCSHEETCMSCQGRLERLFREIEELKRQLGEHTRHVSECDGQVQNGSR</sequence>
<dbReference type="EMBL" id="DYDO01000007">
    <property type="protein sequence ID" value="DBA21757.1"/>
    <property type="molecule type" value="Genomic_DNA"/>
</dbReference>
<feature type="compositionally biased region" description="Polar residues" evidence="2">
    <location>
        <begin position="1"/>
        <end position="20"/>
    </location>
</feature>
<proteinExistence type="predicted"/>
<feature type="region of interest" description="Disordered" evidence="2">
    <location>
        <begin position="980"/>
        <end position="1021"/>
    </location>
</feature>
<keyword evidence="1" id="KW-0175">Coiled coil</keyword>
<feature type="region of interest" description="Disordered" evidence="2">
    <location>
        <begin position="1"/>
        <end position="40"/>
    </location>
</feature>
<accession>A0AAV3AFQ5</accession>
<dbReference type="Proteomes" id="UP001181693">
    <property type="component" value="Unassembled WGS sequence"/>
</dbReference>
<protein>
    <submittedName>
        <fullName evidence="3">Uncharacterized protein</fullName>
    </submittedName>
</protein>
<keyword evidence="4" id="KW-1185">Reference proteome</keyword>
<feature type="region of interest" description="Disordered" evidence="2">
    <location>
        <begin position="850"/>
        <end position="873"/>
    </location>
</feature>
<feature type="compositionally biased region" description="Polar residues" evidence="2">
    <location>
        <begin position="1008"/>
        <end position="1021"/>
    </location>
</feature>
<comment type="caution">
    <text evidence="3">The sequence shown here is derived from an EMBL/GenBank/DDBJ whole genome shotgun (WGS) entry which is preliminary data.</text>
</comment>
<evidence type="ECO:0000256" key="1">
    <source>
        <dbReference type="SAM" id="Coils"/>
    </source>
</evidence>
<evidence type="ECO:0000313" key="3">
    <source>
        <dbReference type="EMBL" id="DBA21757.1"/>
    </source>
</evidence>
<evidence type="ECO:0000256" key="2">
    <source>
        <dbReference type="SAM" id="MobiDB-lite"/>
    </source>
</evidence>
<dbReference type="AlphaFoldDB" id="A0AAV3AFQ5"/>